<reference evidence="1" key="1">
    <citation type="submission" date="2014-11" db="EMBL/GenBank/DDBJ databases">
        <authorList>
            <person name="Amaro Gonzalez C."/>
        </authorList>
    </citation>
    <scope>NUCLEOTIDE SEQUENCE</scope>
</reference>
<accession>A0A0E9WGY5</accession>
<dbReference type="EMBL" id="GBXM01019021">
    <property type="protein sequence ID" value="JAH89556.1"/>
    <property type="molecule type" value="Transcribed_RNA"/>
</dbReference>
<name>A0A0E9WGY5_ANGAN</name>
<protein>
    <submittedName>
        <fullName evidence="1">Uncharacterized protein</fullName>
    </submittedName>
</protein>
<organism evidence="1">
    <name type="scientific">Anguilla anguilla</name>
    <name type="common">European freshwater eel</name>
    <name type="synonym">Muraena anguilla</name>
    <dbReference type="NCBI Taxonomy" id="7936"/>
    <lineage>
        <taxon>Eukaryota</taxon>
        <taxon>Metazoa</taxon>
        <taxon>Chordata</taxon>
        <taxon>Craniata</taxon>
        <taxon>Vertebrata</taxon>
        <taxon>Euteleostomi</taxon>
        <taxon>Actinopterygii</taxon>
        <taxon>Neopterygii</taxon>
        <taxon>Teleostei</taxon>
        <taxon>Anguilliformes</taxon>
        <taxon>Anguillidae</taxon>
        <taxon>Anguilla</taxon>
    </lineage>
</organism>
<proteinExistence type="predicted"/>
<sequence length="57" mass="6883">MLFECENTFHKYLHIFMHISTYSDPNHCLLSFEKTYTLHIQKATQKPHIVKYGKKIQ</sequence>
<evidence type="ECO:0000313" key="1">
    <source>
        <dbReference type="EMBL" id="JAH89556.1"/>
    </source>
</evidence>
<dbReference type="AlphaFoldDB" id="A0A0E9WGY5"/>
<reference evidence="1" key="2">
    <citation type="journal article" date="2015" name="Fish Shellfish Immunol.">
        <title>Early steps in the European eel (Anguilla anguilla)-Vibrio vulnificus interaction in the gills: Role of the RtxA13 toxin.</title>
        <authorList>
            <person name="Callol A."/>
            <person name="Pajuelo D."/>
            <person name="Ebbesson L."/>
            <person name="Teles M."/>
            <person name="MacKenzie S."/>
            <person name="Amaro C."/>
        </authorList>
    </citation>
    <scope>NUCLEOTIDE SEQUENCE</scope>
</reference>